<dbReference type="PANTHER" id="PTHR37850">
    <property type="entry name" value="STRU PROTEIN"/>
    <property type="match status" value="1"/>
</dbReference>
<dbReference type="InterPro" id="IPR048423">
    <property type="entry name" value="DRL_cat"/>
</dbReference>
<dbReference type="AlphaFoldDB" id="X1DN99"/>
<comment type="caution">
    <text evidence="2">The sequence shown here is derived from an EMBL/GenBank/DDBJ whole genome shotgun (WGS) entry which is preliminary data.</text>
</comment>
<feature type="domain" description="Oxidoreductase DRL-like catalytic" evidence="1">
    <location>
        <begin position="7"/>
        <end position="125"/>
    </location>
</feature>
<sequence length="126" mass="13928">MITSDAGDQHGVVARMAEEIQMWGLDLVILGNIKGFLNRYATILSMVGEAAKRYLNVVQCVAYTDGTKLNFEQALLANGFGMLPWTRGMLGPRCEDVNEIFDKFDFGTLEAMKRTGCVDYILGAKP</sequence>
<name>X1DN99_9ZZZZ</name>
<evidence type="ECO:0000259" key="1">
    <source>
        <dbReference type="Pfam" id="PF21135"/>
    </source>
</evidence>
<reference evidence="2" key="1">
    <citation type="journal article" date="2014" name="Front. Microbiol.">
        <title>High frequency of phylogenetically diverse reductive dehalogenase-homologous genes in deep subseafloor sedimentary metagenomes.</title>
        <authorList>
            <person name="Kawai M."/>
            <person name="Futagami T."/>
            <person name="Toyoda A."/>
            <person name="Takaki Y."/>
            <person name="Nishi S."/>
            <person name="Hori S."/>
            <person name="Arai W."/>
            <person name="Tsubouchi T."/>
            <person name="Morono Y."/>
            <person name="Uchiyama I."/>
            <person name="Ito T."/>
            <person name="Fujiyama A."/>
            <person name="Inagaki F."/>
            <person name="Takami H."/>
        </authorList>
    </citation>
    <scope>NUCLEOTIDE SEQUENCE</scope>
    <source>
        <strain evidence="2">Expedition CK06-06</strain>
    </source>
</reference>
<proteinExistence type="predicted"/>
<dbReference type="PANTHER" id="PTHR37850:SF1">
    <property type="entry name" value="SAF DOMAIN PROTEIN"/>
    <property type="match status" value="1"/>
</dbReference>
<accession>X1DN99</accession>
<gene>
    <name evidence="2" type="ORF">S03H2_04663</name>
</gene>
<evidence type="ECO:0000313" key="2">
    <source>
        <dbReference type="EMBL" id="GAH21657.1"/>
    </source>
</evidence>
<feature type="non-terminal residue" evidence="2">
    <location>
        <position position="126"/>
    </location>
</feature>
<protein>
    <recommendedName>
        <fullName evidence="1">Oxidoreductase DRL-like catalytic domain-containing protein</fullName>
    </recommendedName>
</protein>
<organism evidence="2">
    <name type="scientific">marine sediment metagenome</name>
    <dbReference type="NCBI Taxonomy" id="412755"/>
    <lineage>
        <taxon>unclassified sequences</taxon>
        <taxon>metagenomes</taxon>
        <taxon>ecological metagenomes</taxon>
    </lineage>
</organism>
<dbReference type="EMBL" id="BARU01001872">
    <property type="protein sequence ID" value="GAH21657.1"/>
    <property type="molecule type" value="Genomic_DNA"/>
</dbReference>
<dbReference type="Pfam" id="PF21135">
    <property type="entry name" value="DRL_cat"/>
    <property type="match status" value="1"/>
</dbReference>